<feature type="transmembrane region" description="Helical" evidence="9">
    <location>
        <begin position="302"/>
        <end position="328"/>
    </location>
</feature>
<keyword evidence="7 9" id="KW-1133">Transmembrane helix</keyword>
<dbReference type="AlphaFoldDB" id="A0A542XF17"/>
<reference evidence="12 13" key="1">
    <citation type="submission" date="2019-06" db="EMBL/GenBank/DDBJ databases">
        <title>Sequencing the genomes of 1000 actinobacteria strains.</title>
        <authorList>
            <person name="Klenk H.-P."/>
        </authorList>
    </citation>
    <scope>NUCLEOTIDE SEQUENCE [LARGE SCALE GENOMIC DNA]</scope>
    <source>
        <strain evidence="12 13">DSM 24617</strain>
    </source>
</reference>
<name>A0A542XF17_9MICO</name>
<dbReference type="OrthoDB" id="9805974at2"/>
<evidence type="ECO:0000313" key="13">
    <source>
        <dbReference type="Proteomes" id="UP000318336"/>
    </source>
</evidence>
<comment type="subcellular location">
    <subcellularLocation>
        <location evidence="1 9">Cell membrane</location>
        <topology evidence="1 9">Multi-pass membrane protein</topology>
    </subcellularLocation>
</comment>
<dbReference type="GO" id="GO:0015423">
    <property type="term" value="F:ABC-type maltose transporter activity"/>
    <property type="evidence" value="ECO:0007669"/>
    <property type="project" value="TreeGrafter"/>
</dbReference>
<protein>
    <recommendedName>
        <fullName evidence="10">Maltose/maltodextrin transport system permease protein</fullName>
    </recommendedName>
</protein>
<evidence type="ECO:0000259" key="11">
    <source>
        <dbReference type="PROSITE" id="PS50928"/>
    </source>
</evidence>
<dbReference type="Gene3D" id="1.20.58.370">
    <property type="entry name" value="MalF N-terminal region-like"/>
    <property type="match status" value="1"/>
</dbReference>
<dbReference type="SUPFAM" id="SSF160964">
    <property type="entry name" value="MalF N-terminal region-like"/>
    <property type="match status" value="1"/>
</dbReference>
<keyword evidence="8 9" id="KW-0472">Membrane</keyword>
<evidence type="ECO:0000256" key="6">
    <source>
        <dbReference type="ARBA" id="ARBA00022692"/>
    </source>
</evidence>
<organism evidence="12 13">
    <name type="scientific">Barrientosiimonas humi</name>
    <dbReference type="NCBI Taxonomy" id="999931"/>
    <lineage>
        <taxon>Bacteria</taxon>
        <taxon>Bacillati</taxon>
        <taxon>Actinomycetota</taxon>
        <taxon>Actinomycetes</taxon>
        <taxon>Micrococcales</taxon>
        <taxon>Dermacoccaceae</taxon>
        <taxon>Barrientosiimonas</taxon>
    </lineage>
</organism>
<evidence type="ECO:0000313" key="12">
    <source>
        <dbReference type="EMBL" id="TQL34396.1"/>
    </source>
</evidence>
<evidence type="ECO:0000256" key="4">
    <source>
        <dbReference type="ARBA" id="ARBA00022475"/>
    </source>
</evidence>
<dbReference type="Gene3D" id="1.10.3720.10">
    <property type="entry name" value="MetI-like"/>
    <property type="match status" value="1"/>
</dbReference>
<dbReference type="Pfam" id="PF00528">
    <property type="entry name" value="BPD_transp_1"/>
    <property type="match status" value="1"/>
</dbReference>
<feature type="transmembrane region" description="Helical" evidence="9">
    <location>
        <begin position="340"/>
        <end position="363"/>
    </location>
</feature>
<comment type="function">
    <text evidence="10">Part of the ABC transporter complex MalEFGK involved in maltose/maltodextrin import. Probably responsible for the translocation of the substrate across the membrane.</text>
</comment>
<dbReference type="RefSeq" id="WP_142006639.1">
    <property type="nucleotide sequence ID" value="NZ_CAJTBP010000001.1"/>
</dbReference>
<evidence type="ECO:0000256" key="10">
    <source>
        <dbReference type="RuleBase" id="RU367050"/>
    </source>
</evidence>
<gene>
    <name evidence="12" type="ORF">FB554_2565</name>
</gene>
<feature type="transmembrane region" description="Helical" evidence="9">
    <location>
        <begin position="80"/>
        <end position="101"/>
    </location>
</feature>
<dbReference type="GO" id="GO:1990060">
    <property type="term" value="C:maltose transport complex"/>
    <property type="evidence" value="ECO:0007669"/>
    <property type="project" value="TreeGrafter"/>
</dbReference>
<feature type="transmembrane region" description="Helical" evidence="9">
    <location>
        <begin position="383"/>
        <end position="409"/>
    </location>
</feature>
<comment type="similarity">
    <text evidence="2 10">Belongs to the binding-protein-dependent transport system permease family. MalFG subfamily.</text>
</comment>
<dbReference type="PROSITE" id="PS50928">
    <property type="entry name" value="ABC_TM1"/>
    <property type="match status" value="1"/>
</dbReference>
<dbReference type="GO" id="GO:0042956">
    <property type="term" value="P:maltodextrin transmembrane transport"/>
    <property type="evidence" value="ECO:0007669"/>
    <property type="project" value="TreeGrafter"/>
</dbReference>
<evidence type="ECO:0000256" key="1">
    <source>
        <dbReference type="ARBA" id="ARBA00004651"/>
    </source>
</evidence>
<accession>A0A542XF17</accession>
<dbReference type="PANTHER" id="PTHR47314">
    <property type="entry name" value="MALTOSE/MALTODEXTRIN TRANSPORT SYSTEM PERMEASE PROTEIN MALF"/>
    <property type="match status" value="1"/>
</dbReference>
<evidence type="ECO:0000256" key="8">
    <source>
        <dbReference type="ARBA" id="ARBA00023136"/>
    </source>
</evidence>
<dbReference type="Proteomes" id="UP000318336">
    <property type="component" value="Unassembled WGS sequence"/>
</dbReference>
<feature type="transmembrane region" description="Helical" evidence="9">
    <location>
        <begin position="50"/>
        <end position="73"/>
    </location>
</feature>
<dbReference type="EMBL" id="VFOK01000001">
    <property type="protein sequence ID" value="TQL34396.1"/>
    <property type="molecule type" value="Genomic_DNA"/>
</dbReference>
<keyword evidence="3 9" id="KW-0813">Transport</keyword>
<evidence type="ECO:0000256" key="7">
    <source>
        <dbReference type="ARBA" id="ARBA00022989"/>
    </source>
</evidence>
<feature type="domain" description="ABC transmembrane type-1" evidence="11">
    <location>
        <begin position="302"/>
        <end position="520"/>
    </location>
</feature>
<feature type="transmembrane region" description="Helical" evidence="9">
    <location>
        <begin position="21"/>
        <end position="44"/>
    </location>
</feature>
<dbReference type="InterPro" id="IPR032550">
    <property type="entry name" value="TM_PBP2_N"/>
</dbReference>
<feature type="transmembrane region" description="Helical" evidence="9">
    <location>
        <begin position="430"/>
        <end position="453"/>
    </location>
</feature>
<dbReference type="InterPro" id="IPR035906">
    <property type="entry name" value="MetI-like_sf"/>
</dbReference>
<dbReference type="CDD" id="cd06261">
    <property type="entry name" value="TM_PBP2"/>
    <property type="match status" value="1"/>
</dbReference>
<evidence type="ECO:0000256" key="9">
    <source>
        <dbReference type="RuleBase" id="RU363032"/>
    </source>
</evidence>
<keyword evidence="13" id="KW-1185">Reference proteome</keyword>
<keyword evidence="6 9" id="KW-0812">Transmembrane</keyword>
<evidence type="ECO:0000256" key="5">
    <source>
        <dbReference type="ARBA" id="ARBA00022597"/>
    </source>
</evidence>
<feature type="transmembrane region" description="Helical" evidence="9">
    <location>
        <begin position="499"/>
        <end position="521"/>
    </location>
</feature>
<dbReference type="InterPro" id="IPR035277">
    <property type="entry name" value="MalF_N"/>
</dbReference>
<dbReference type="Pfam" id="PF16296">
    <property type="entry name" value="TM_PBP2_N"/>
    <property type="match status" value="1"/>
</dbReference>
<comment type="caution">
    <text evidence="12">The sequence shown here is derived from an EMBL/GenBank/DDBJ whole genome shotgun (WGS) entry which is preliminary data.</text>
</comment>
<dbReference type="PANTHER" id="PTHR47314:SF1">
    <property type="entry name" value="MALTOSE_MALTODEXTRIN TRANSPORT SYSTEM PERMEASE PROTEIN MALF"/>
    <property type="match status" value="1"/>
</dbReference>
<proteinExistence type="inferred from homology"/>
<keyword evidence="4 10" id="KW-1003">Cell membrane</keyword>
<keyword evidence="5 10" id="KW-0762">Sugar transport</keyword>
<dbReference type="SUPFAM" id="SSF161098">
    <property type="entry name" value="MetI-like"/>
    <property type="match status" value="1"/>
</dbReference>
<dbReference type="InterPro" id="IPR000515">
    <property type="entry name" value="MetI-like"/>
</dbReference>
<evidence type="ECO:0000256" key="2">
    <source>
        <dbReference type="ARBA" id="ARBA00009047"/>
    </source>
</evidence>
<evidence type="ECO:0000256" key="3">
    <source>
        <dbReference type="ARBA" id="ARBA00022448"/>
    </source>
</evidence>
<sequence>MSYRTTQSEVDGEFRLGPTKTPVWAVVVKWLAIVAAAGLALYVATRLAQTGHWMFAVVAGTVGVAVLGIYATGRAVPLKYLLPGMLLCLAFQVWPIGYTVLTSFTNYGDGHTSSKEEATQQNLTYSVREVPGSPRYALTVAVPEGQPKATGDLHFLLVSPDKKLYDGTDSGLEPLASEGVEQAPTTGKVLSAPGFTVLNAREVNSRSDVREFAVPTDGGSGIKAVGLSEAFEGRPTLVWDKDADTLTDTQSREVYVPRDASWVPRDGTGEALPVGWKENVGLANFGTVLTNSTIRTGFAKIFAWNVAFALLSVGTTFVLGMFIALLFNDRRMRGRGIYRSLLILPYAIPAFVTALVWASMYNQEFGLINTLTGLNVDWLGNPWAAKVALLLANLWLGFPYFFIICTGALQSIPQDVMEAARVDGASAWRTLRSITMPLLMVAVGPLLIASFAFNFNNFGLIWLITAGGPFTEGDASIGSTDLLITYAFRLAFTSSSPNFGLASAVSIFIFAFVALISIPAFRRTRALEEVH</sequence>